<organism evidence="3 4">
    <name type="scientific">Epicoccum nigrum</name>
    <name type="common">Soil fungus</name>
    <name type="synonym">Epicoccum purpurascens</name>
    <dbReference type="NCBI Taxonomy" id="105696"/>
    <lineage>
        <taxon>Eukaryota</taxon>
        <taxon>Fungi</taxon>
        <taxon>Dikarya</taxon>
        <taxon>Ascomycota</taxon>
        <taxon>Pezizomycotina</taxon>
        <taxon>Dothideomycetes</taxon>
        <taxon>Pleosporomycetidae</taxon>
        <taxon>Pleosporales</taxon>
        <taxon>Pleosporineae</taxon>
        <taxon>Didymellaceae</taxon>
        <taxon>Epicoccum</taxon>
    </lineage>
</organism>
<proteinExistence type="predicted"/>
<dbReference type="InterPro" id="IPR001279">
    <property type="entry name" value="Metallo-B-lactamas"/>
</dbReference>
<dbReference type="EMBL" id="KZ107838">
    <property type="protein sequence ID" value="OSS54368.1"/>
    <property type="molecule type" value="Genomic_DNA"/>
</dbReference>
<keyword evidence="1" id="KW-1133">Transmembrane helix</keyword>
<dbReference type="SMART" id="SM00849">
    <property type="entry name" value="Lactamase_B"/>
    <property type="match status" value="1"/>
</dbReference>
<keyword evidence="4" id="KW-1185">Reference proteome</keyword>
<dbReference type="Proteomes" id="UP000193240">
    <property type="component" value="Unassembled WGS sequence"/>
</dbReference>
<keyword evidence="1" id="KW-0472">Membrane</keyword>
<reference evidence="3 4" key="1">
    <citation type="journal article" date="2017" name="Genome Announc.">
        <title>Genome sequence of the saprophytic ascomycete Epicoccum nigrum ICMP 19927 strain isolated from New Zealand.</title>
        <authorList>
            <person name="Fokin M."/>
            <person name="Fleetwood D."/>
            <person name="Weir B.S."/>
            <person name="Villas-Boas S.G."/>
        </authorList>
    </citation>
    <scope>NUCLEOTIDE SEQUENCE [LARGE SCALE GENOMIC DNA]</scope>
    <source>
        <strain evidence="3 4">ICMP 19927</strain>
    </source>
</reference>
<evidence type="ECO:0000256" key="1">
    <source>
        <dbReference type="SAM" id="Phobius"/>
    </source>
</evidence>
<keyword evidence="1" id="KW-0812">Transmembrane</keyword>
<dbReference type="Pfam" id="PF00753">
    <property type="entry name" value="Lactamase_B"/>
    <property type="match status" value="1"/>
</dbReference>
<dbReference type="CDD" id="cd06262">
    <property type="entry name" value="metallo-hydrolase-like_MBL-fold"/>
    <property type="match status" value="1"/>
</dbReference>
<dbReference type="PANTHER" id="PTHR42951:SF4">
    <property type="entry name" value="ACYL-COENZYME A THIOESTERASE MBLAC2"/>
    <property type="match status" value="1"/>
</dbReference>
<dbReference type="SUPFAM" id="SSF56281">
    <property type="entry name" value="Metallo-hydrolase/oxidoreductase"/>
    <property type="match status" value="1"/>
</dbReference>
<protein>
    <recommendedName>
        <fullName evidence="2">Metallo-beta-lactamase domain-containing protein</fullName>
    </recommendedName>
</protein>
<evidence type="ECO:0000259" key="2">
    <source>
        <dbReference type="SMART" id="SM00849"/>
    </source>
</evidence>
<evidence type="ECO:0000313" key="3">
    <source>
        <dbReference type="EMBL" id="OSS54368.1"/>
    </source>
</evidence>
<accession>A0A1Y2MGJ6</accession>
<dbReference type="InterPro" id="IPR050855">
    <property type="entry name" value="NDM-1-like"/>
</dbReference>
<dbReference type="AlphaFoldDB" id="A0A1Y2MGJ6"/>
<feature type="domain" description="Metallo-beta-lactamase" evidence="2">
    <location>
        <begin position="72"/>
        <end position="318"/>
    </location>
</feature>
<sequence length="391" mass="44140">MSVLRAREGGGRHHDGREPFVIQGDVIVLLLVVLACGWIWHSAFRSKPEPQIPVQRMQRQLDECPFTIRQVNKTTYVVRELDRFGENPHIYVKKHTESLPNGRTSTILIINDTGCGTTARSKTSRTGQWNIKTFIDHHLNPSGSAPYLIILSHCHYDHILGLGPILQPGKIAGLPQSAHTLIASSSYARSFLEPRTSLREHSLCNSMNLVCPSYKTTTWAQHNHRLSVSHPRLEVIPMHLPVTTLHTPGHTPDSLSWFDEEERALYVGDSLYEAPAPILFPSEGNLADWWRSVDLLIAFVMEKNEMQGEKRVTLSAGHVTVGVDALGCLTDAREFMKRVLRDEVAFEEQPMKRGEPFGQWQEDGRFSLGAPLRVVQEGRLSIPEDEWRSNV</sequence>
<evidence type="ECO:0000313" key="4">
    <source>
        <dbReference type="Proteomes" id="UP000193240"/>
    </source>
</evidence>
<dbReference type="OMA" id="ELAWYDH"/>
<gene>
    <name evidence="3" type="ORF">B5807_00356</name>
</gene>
<dbReference type="PANTHER" id="PTHR42951">
    <property type="entry name" value="METALLO-BETA-LACTAMASE DOMAIN-CONTAINING"/>
    <property type="match status" value="1"/>
</dbReference>
<name>A0A1Y2MGJ6_EPING</name>
<feature type="transmembrane region" description="Helical" evidence="1">
    <location>
        <begin position="20"/>
        <end position="40"/>
    </location>
</feature>
<dbReference type="STRING" id="105696.A0A1Y2MGJ6"/>
<dbReference type="InterPro" id="IPR036866">
    <property type="entry name" value="RibonucZ/Hydroxyglut_hydro"/>
</dbReference>
<dbReference type="Gene3D" id="3.60.15.10">
    <property type="entry name" value="Ribonuclease Z/Hydroxyacylglutathione hydrolase-like"/>
    <property type="match status" value="1"/>
</dbReference>
<dbReference type="InParanoid" id="A0A1Y2MGJ6"/>